<sequence>MENSSTEYFDKHSCSGLNFGAIFWLRIPSMMHVIEYLVDKYAHSWFYCHVERESAAAIPELGDDMTHSDTAVGRADTNGARSARLTDTNNERDLPTTEEQKVPNDKRLNLRQWIVEKFNWTWFTCSQSTGGIGILLSESPKQFHGLQAIGTVVFIFNLVLFSVFTALLVVLWASKPLAIRRGFVQAPECFFFGSFWLTIATIIISMDRFGAPHAGPWLTVAIRVCYWIYAAVTLASATAHFVTVFEFTPVTAVQMNPGSMILVDNTMLTGTIASSIAKGQPLAQRLPIIVSGIAFQGFGW</sequence>
<dbReference type="PANTHER" id="PTHR31162:SF0">
    <property type="entry name" value="MALIC ACID TRANSPORT PROTEIN"/>
    <property type="match status" value="1"/>
</dbReference>
<keyword evidence="4 6" id="KW-0472">Membrane</keyword>
<feature type="transmembrane region" description="Helical" evidence="6">
    <location>
        <begin position="226"/>
        <end position="245"/>
    </location>
</feature>
<dbReference type="KEGG" id="amus:LMH87_002720"/>
<gene>
    <name evidence="7" type="ORF">LMH87_002720</name>
</gene>
<feature type="region of interest" description="Disordered" evidence="5">
    <location>
        <begin position="68"/>
        <end position="101"/>
    </location>
</feature>
<evidence type="ECO:0000313" key="7">
    <source>
        <dbReference type="EMBL" id="KAJ4148240.1"/>
    </source>
</evidence>
<keyword evidence="8" id="KW-1185">Reference proteome</keyword>
<keyword evidence="2 6" id="KW-0812">Transmembrane</keyword>
<comment type="caution">
    <text evidence="7">The sequence shown here is derived from an EMBL/GenBank/DDBJ whole genome shotgun (WGS) entry which is preliminary data.</text>
</comment>
<organism evidence="7 8">
    <name type="scientific">Akanthomyces muscarius</name>
    <name type="common">Entomopathogenic fungus</name>
    <name type="synonym">Lecanicillium muscarium</name>
    <dbReference type="NCBI Taxonomy" id="2231603"/>
    <lineage>
        <taxon>Eukaryota</taxon>
        <taxon>Fungi</taxon>
        <taxon>Dikarya</taxon>
        <taxon>Ascomycota</taxon>
        <taxon>Pezizomycotina</taxon>
        <taxon>Sordariomycetes</taxon>
        <taxon>Hypocreomycetidae</taxon>
        <taxon>Hypocreales</taxon>
        <taxon>Cordycipitaceae</taxon>
        <taxon>Akanthomyces</taxon>
    </lineage>
</organism>
<name>A0A9W8UIU3_AKAMU</name>
<evidence type="ECO:0000256" key="5">
    <source>
        <dbReference type="SAM" id="MobiDB-lite"/>
    </source>
</evidence>
<dbReference type="GeneID" id="80889879"/>
<dbReference type="EMBL" id="JAJHUN010000010">
    <property type="protein sequence ID" value="KAJ4148240.1"/>
    <property type="molecule type" value="Genomic_DNA"/>
</dbReference>
<keyword evidence="3 6" id="KW-1133">Transmembrane helix</keyword>
<feature type="compositionally biased region" description="Basic and acidic residues" evidence="5">
    <location>
        <begin position="89"/>
        <end position="101"/>
    </location>
</feature>
<dbReference type="AlphaFoldDB" id="A0A9W8UIU3"/>
<dbReference type="GO" id="GO:0015140">
    <property type="term" value="F:malate transmembrane transporter activity"/>
    <property type="evidence" value="ECO:0007669"/>
    <property type="project" value="InterPro"/>
</dbReference>
<evidence type="ECO:0000256" key="6">
    <source>
        <dbReference type="SAM" id="Phobius"/>
    </source>
</evidence>
<dbReference type="RefSeq" id="XP_056051181.1">
    <property type="nucleotide sequence ID" value="XM_056194220.1"/>
</dbReference>
<evidence type="ECO:0000256" key="3">
    <source>
        <dbReference type="ARBA" id="ARBA00022989"/>
    </source>
</evidence>
<dbReference type="PANTHER" id="PTHR31162">
    <property type="entry name" value="MALIC ACID TRANSPORT PROTEIN-RELATED"/>
    <property type="match status" value="1"/>
</dbReference>
<dbReference type="InterPro" id="IPR030185">
    <property type="entry name" value="Mae1"/>
</dbReference>
<dbReference type="GO" id="GO:0016020">
    <property type="term" value="C:membrane"/>
    <property type="evidence" value="ECO:0007669"/>
    <property type="project" value="UniProtKB-SubCell"/>
</dbReference>
<proteinExistence type="predicted"/>
<evidence type="ECO:0000256" key="1">
    <source>
        <dbReference type="ARBA" id="ARBA00004141"/>
    </source>
</evidence>
<dbReference type="Pfam" id="PF03595">
    <property type="entry name" value="SLAC1"/>
    <property type="match status" value="1"/>
</dbReference>
<dbReference type="InterPro" id="IPR038665">
    <property type="entry name" value="Voltage-dep_anion_channel_sf"/>
</dbReference>
<dbReference type="Gene3D" id="1.50.10.150">
    <property type="entry name" value="Voltage-dependent anion channel"/>
    <property type="match status" value="1"/>
</dbReference>
<reference evidence="7" key="1">
    <citation type="journal article" date="2023" name="Access Microbiol">
        <title>De-novo genome assembly for Akanthomyces muscarius, a biocontrol agent of insect agricultural pests.</title>
        <authorList>
            <person name="Erdos Z."/>
            <person name="Studholme D.J."/>
            <person name="Raymond B."/>
            <person name="Sharma M."/>
        </authorList>
    </citation>
    <scope>NUCLEOTIDE SEQUENCE</scope>
    <source>
        <strain evidence="7">Ve6</strain>
    </source>
</reference>
<accession>A0A9W8UIU3</accession>
<evidence type="ECO:0000256" key="4">
    <source>
        <dbReference type="ARBA" id="ARBA00023136"/>
    </source>
</evidence>
<feature type="transmembrane region" description="Helical" evidence="6">
    <location>
        <begin position="186"/>
        <end position="206"/>
    </location>
</feature>
<comment type="subcellular location">
    <subcellularLocation>
        <location evidence="1">Membrane</location>
        <topology evidence="1">Multi-pass membrane protein</topology>
    </subcellularLocation>
</comment>
<protein>
    <submittedName>
        <fullName evidence="7">Uncharacterized protein</fullName>
    </submittedName>
</protein>
<feature type="transmembrane region" description="Helical" evidence="6">
    <location>
        <begin position="148"/>
        <end position="174"/>
    </location>
</feature>
<dbReference type="InterPro" id="IPR004695">
    <property type="entry name" value="SLAC1/Mae1/Ssu1/TehA"/>
</dbReference>
<evidence type="ECO:0000313" key="8">
    <source>
        <dbReference type="Proteomes" id="UP001144673"/>
    </source>
</evidence>
<evidence type="ECO:0000256" key="2">
    <source>
        <dbReference type="ARBA" id="ARBA00022692"/>
    </source>
</evidence>
<dbReference type="Proteomes" id="UP001144673">
    <property type="component" value="Chromosome 3"/>
</dbReference>